<dbReference type="OrthoDB" id="7130006at2759"/>
<evidence type="ECO:0000313" key="12">
    <source>
        <dbReference type="Proteomes" id="UP000494040"/>
    </source>
</evidence>
<feature type="active site" description="Proton acceptor" evidence="7">
    <location>
        <position position="427"/>
    </location>
</feature>
<evidence type="ECO:0000259" key="10">
    <source>
        <dbReference type="Pfam" id="PF06441"/>
    </source>
</evidence>
<dbReference type="PANTHER" id="PTHR21661:SF35">
    <property type="entry name" value="EPOXIDE HYDROLASE"/>
    <property type="match status" value="1"/>
</dbReference>
<dbReference type="PANTHER" id="PTHR21661">
    <property type="entry name" value="EPOXIDE HYDROLASE 1-RELATED"/>
    <property type="match status" value="1"/>
</dbReference>
<dbReference type="GO" id="GO:0033961">
    <property type="term" value="F:cis-stilbene-oxide hydrolase activity"/>
    <property type="evidence" value="ECO:0007669"/>
    <property type="project" value="UniProtKB-UniRule"/>
</dbReference>
<evidence type="ECO:0000256" key="6">
    <source>
        <dbReference type="PIRNR" id="PIRNR001112"/>
    </source>
</evidence>
<dbReference type="Proteomes" id="UP000494040">
    <property type="component" value="Unassembled WGS sequence"/>
</dbReference>
<protein>
    <recommendedName>
        <fullName evidence="6">Epoxide hydrolase</fullName>
        <ecNumber evidence="6">3.3.2.9</ecNumber>
    </recommendedName>
</protein>
<comment type="catalytic activity">
    <reaction evidence="6">
        <text>cis-stilbene oxide + H2O = (1R,2R)-hydrobenzoin</text>
        <dbReference type="Rhea" id="RHEA:23900"/>
        <dbReference type="ChEBI" id="CHEBI:15377"/>
        <dbReference type="ChEBI" id="CHEBI:50004"/>
        <dbReference type="ChEBI" id="CHEBI:50014"/>
        <dbReference type="EC" id="3.3.2.9"/>
    </reaction>
</comment>
<evidence type="ECO:0000256" key="4">
    <source>
        <dbReference type="ARBA" id="ARBA00022797"/>
    </source>
</evidence>
<dbReference type="PIRSF" id="PIRSF001112">
    <property type="entry name" value="Epoxide_hydrolase"/>
    <property type="match status" value="1"/>
</dbReference>
<evidence type="ECO:0000256" key="3">
    <source>
        <dbReference type="ARBA" id="ARBA00010088"/>
    </source>
</evidence>
<comment type="subcellular location">
    <subcellularLocation>
        <location evidence="6">Endoplasmic reticulum membrane</location>
    </subcellularLocation>
    <subcellularLocation>
        <location evidence="2">Microsome membrane</location>
        <topology evidence="2">Single-pass membrane protein</topology>
    </subcellularLocation>
</comment>
<dbReference type="InterPro" id="IPR000639">
    <property type="entry name" value="Epox_hydrolase-like"/>
</dbReference>
<dbReference type="GO" id="GO:0005789">
    <property type="term" value="C:endoplasmic reticulum membrane"/>
    <property type="evidence" value="ECO:0007669"/>
    <property type="project" value="UniProtKB-SubCell"/>
</dbReference>
<feature type="active site" description="Proton donor" evidence="7">
    <location>
        <position position="370"/>
    </location>
</feature>
<dbReference type="AlphaFoldDB" id="A0A8I6S8X7"/>
<feature type="signal peptide" evidence="9">
    <location>
        <begin position="1"/>
        <end position="16"/>
    </location>
</feature>
<dbReference type="PRINTS" id="PR00412">
    <property type="entry name" value="EPOXHYDRLASE"/>
</dbReference>
<feature type="domain" description="Epoxide hydrolase N-terminal" evidence="10">
    <location>
        <begin position="52"/>
        <end position="162"/>
    </location>
</feature>
<keyword evidence="8" id="KW-1133">Transmembrane helix</keyword>
<dbReference type="EC" id="3.3.2.9" evidence="6"/>
<evidence type="ECO:0000256" key="8">
    <source>
        <dbReference type="SAM" id="Phobius"/>
    </source>
</evidence>
<dbReference type="RefSeq" id="XP_014261620.1">
    <property type="nucleotide sequence ID" value="XM_014406134.2"/>
</dbReference>
<keyword evidence="6 8" id="KW-0472">Membrane</keyword>
<evidence type="ECO:0000256" key="1">
    <source>
        <dbReference type="ARBA" id="ARBA00000221"/>
    </source>
</evidence>
<keyword evidence="6" id="KW-0256">Endoplasmic reticulum</keyword>
<feature type="chain" id="PRO_5035215831" description="Epoxide hydrolase" evidence="9">
    <location>
        <begin position="17"/>
        <end position="455"/>
    </location>
</feature>
<comment type="catalytic activity">
    <reaction evidence="1 6">
        <text>1-(4-methoxyphenyl)-N-methyl-N-[(3-methyloxetan-3-yl)methyl]methanamine + H2O = 2-{[(4-methoxybenzyl)(methyl)amino]methyl}-2-methylpropane-1,3-diol</text>
        <dbReference type="Rhea" id="RHEA:55764"/>
        <dbReference type="ChEBI" id="CHEBI:15377"/>
        <dbReference type="ChEBI" id="CHEBI:139161"/>
        <dbReference type="ChEBI" id="CHEBI:139164"/>
        <dbReference type="EC" id="3.3.2.9"/>
    </reaction>
</comment>
<keyword evidence="4 6" id="KW-0058">Aromatic hydrocarbons catabolism</keyword>
<feature type="transmembrane region" description="Helical" evidence="8">
    <location>
        <begin position="7"/>
        <end position="26"/>
    </location>
</feature>
<keyword evidence="9" id="KW-0732">Signal</keyword>
<keyword evidence="8" id="KW-0812">Transmembrane</keyword>
<dbReference type="OMA" id="YSAMMVT"/>
<accession>A0A8I6S8X7</accession>
<dbReference type="InterPro" id="IPR010497">
    <property type="entry name" value="Epoxide_hydro_N"/>
</dbReference>
<dbReference type="KEGG" id="clec:106673826"/>
<dbReference type="InterPro" id="IPR029058">
    <property type="entry name" value="AB_hydrolase_fold"/>
</dbReference>
<dbReference type="GO" id="GO:0097176">
    <property type="term" value="P:epoxide metabolic process"/>
    <property type="evidence" value="ECO:0007669"/>
    <property type="project" value="TreeGrafter"/>
</dbReference>
<dbReference type="GeneID" id="106673826"/>
<reference evidence="11" key="1">
    <citation type="submission" date="2022-01" db="UniProtKB">
        <authorList>
            <consortium name="EnsemblMetazoa"/>
        </authorList>
    </citation>
    <scope>IDENTIFICATION</scope>
</reference>
<dbReference type="Gene3D" id="3.40.50.1820">
    <property type="entry name" value="alpha/beta hydrolase"/>
    <property type="match status" value="1"/>
</dbReference>
<keyword evidence="12" id="KW-1185">Reference proteome</keyword>
<dbReference type="SUPFAM" id="SSF53474">
    <property type="entry name" value="alpha/beta-Hydrolases"/>
    <property type="match status" value="1"/>
</dbReference>
<organism evidence="11 12">
    <name type="scientific">Cimex lectularius</name>
    <name type="common">Bed bug</name>
    <name type="synonym">Acanthia lectularia</name>
    <dbReference type="NCBI Taxonomy" id="79782"/>
    <lineage>
        <taxon>Eukaryota</taxon>
        <taxon>Metazoa</taxon>
        <taxon>Ecdysozoa</taxon>
        <taxon>Arthropoda</taxon>
        <taxon>Hexapoda</taxon>
        <taxon>Insecta</taxon>
        <taxon>Pterygota</taxon>
        <taxon>Neoptera</taxon>
        <taxon>Paraneoptera</taxon>
        <taxon>Hemiptera</taxon>
        <taxon>Heteroptera</taxon>
        <taxon>Panheteroptera</taxon>
        <taxon>Cimicomorpha</taxon>
        <taxon>Cimicidae</taxon>
        <taxon>Cimex</taxon>
    </lineage>
</organism>
<feature type="active site" description="Nucleophile" evidence="7">
    <location>
        <position position="228"/>
    </location>
</feature>
<dbReference type="InterPro" id="IPR016292">
    <property type="entry name" value="Epoxide_hydrolase"/>
</dbReference>
<evidence type="ECO:0000256" key="7">
    <source>
        <dbReference type="PIRSR" id="PIRSR001112-1"/>
    </source>
</evidence>
<evidence type="ECO:0000256" key="2">
    <source>
        <dbReference type="ARBA" id="ARBA00004111"/>
    </source>
</evidence>
<comment type="function">
    <text evidence="6">Catalyzes juvenile hormone hydrolysis.</text>
</comment>
<keyword evidence="5 6" id="KW-0378">Hydrolase</keyword>
<proteinExistence type="inferred from homology"/>
<comment type="similarity">
    <text evidence="3 6">Belongs to the peptidase S33 family.</text>
</comment>
<sequence length="455" mass="51196">MGCCLKMFGLVTLVSAVLLGLGWHWLTTVPDVPNIKTEYWGPGTPKPDDKSIRPFIINVSDEVINDLKDRLAKTKLTKPLEGVGFQYGFNTGYLAKILDFWRTKYDWKEREVYLNKYPQFKTQIGGLQIHFLHVKPDPKKAKGKQTIPLLMLHGWPGSVREFYEIIPMLTTPKPEHDFVFEVVAPSLPGYGFSDGASKPGLGPVHMAALFNDLMVRIGHQKYYIQGGDWGSIIGVSLAVIRPNNVLGYHSNMCFVNSALAKLQTLVAYFFPSLLIEKHMQADYPNTFFNLILESGYMHIQATKPDTVGVALSNSPAGLAAYILEKFSTWTNKAWRDLSDGGLEHYDKAALLDNVMIYWITNSITSSVRLYSEAFSKNYQALRMDEIPMLRPTGCARFKNELVFSSASMLTHHLKDLVQITDYADGGHFAAFEVPDVLAADIWKFVKTVRLRKSAV</sequence>
<dbReference type="EnsemblMetazoa" id="XM_014406134.2">
    <property type="protein sequence ID" value="XP_014261620.1"/>
    <property type="gene ID" value="LOC106673826"/>
</dbReference>
<evidence type="ECO:0000256" key="5">
    <source>
        <dbReference type="ARBA" id="ARBA00022801"/>
    </source>
</evidence>
<evidence type="ECO:0000313" key="11">
    <source>
        <dbReference type="EnsemblMetazoa" id="XP_014261620.1"/>
    </source>
</evidence>
<dbReference type="Pfam" id="PF06441">
    <property type="entry name" value="EHN"/>
    <property type="match status" value="1"/>
</dbReference>
<evidence type="ECO:0000256" key="9">
    <source>
        <dbReference type="SAM" id="SignalP"/>
    </source>
</evidence>
<name>A0A8I6S8X7_CIMLE</name>